<dbReference type="EC" id="4.3.1.2" evidence="6"/>
<dbReference type="GO" id="GO:0019553">
    <property type="term" value="P:L-glutamate catabolic process via L-citramalate"/>
    <property type="evidence" value="ECO:0007669"/>
    <property type="project" value="UniProtKB-UniPathway"/>
</dbReference>
<evidence type="ECO:0000256" key="6">
    <source>
        <dbReference type="ARBA" id="ARBA00012993"/>
    </source>
</evidence>
<dbReference type="SFLD" id="SFLDG00151">
    <property type="entry name" value="methylaspartate_ammonia-lyase"/>
    <property type="match status" value="1"/>
</dbReference>
<sequence length="437" mass="45558">MSSTPLRIVDVVASTGLGAFFFDDQQAIKSGAVRDGNAYTGAPLTPGYTAIRETAEAASIMLILEDGYVAVGDCASVQYSGVGGREPRLHAAALAARIETRLAPALTGWDITSFRSASVKAETVLASQDGLGRAAAYGLSQALLDAASHAAGHHIMGRVIKDEWQLPGPLTPVPLYAQTGEDRHAGVDTMVLKRVPVLPHGLINTADLVGHDGDALVEYIGYIRDRIAHLAGDPGYLPVIHLDVYGMVGAAAGGSIAATADILGRLEDAAGPHQLRIEHPLDAGSRDAQITALGALRSELAARGSQVQIIADEWANTLQDIQAFADAQAADLIQIKTPDLGAIHNIVAAVATCHAASIGPVIGGTCAETDRSARATTHIGIATGVTQMLAKPGMGINEGLTIVTNEMNRAVRLDQRLMAHRAADNEDTQPQPAEMTP</sequence>
<evidence type="ECO:0000256" key="10">
    <source>
        <dbReference type="PIRSR" id="PIRSR017107-1"/>
    </source>
</evidence>
<dbReference type="SUPFAM" id="SSF51604">
    <property type="entry name" value="Enolase C-terminal domain-like"/>
    <property type="match status" value="1"/>
</dbReference>
<feature type="site" description="Transition state stabilizer" evidence="12">
    <location>
        <position position="200"/>
    </location>
</feature>
<dbReference type="UniPathway" id="UPA00561">
    <property type="reaction ID" value="UER00618"/>
</dbReference>
<evidence type="ECO:0000256" key="4">
    <source>
        <dbReference type="ARBA" id="ARBA00009954"/>
    </source>
</evidence>
<accession>A0A077M284</accession>
<dbReference type="SUPFAM" id="SSF54826">
    <property type="entry name" value="Enolase N-terminal domain-like"/>
    <property type="match status" value="1"/>
</dbReference>
<dbReference type="PIRSF" id="PIRSF017107">
    <property type="entry name" value="MAL"/>
    <property type="match status" value="1"/>
</dbReference>
<feature type="binding site" evidence="11">
    <location>
        <position position="178"/>
    </location>
    <ligand>
        <name>(2S,3S)-3-methyl-L-aspartate</name>
        <dbReference type="ChEBI" id="CHEBI:58724"/>
    </ligand>
</feature>
<dbReference type="SFLD" id="SFLDS00001">
    <property type="entry name" value="Enolase"/>
    <property type="match status" value="1"/>
</dbReference>
<dbReference type="InterPro" id="IPR022665">
    <property type="entry name" value="MeAsp_NH4-lyase_N"/>
</dbReference>
<evidence type="ECO:0000256" key="9">
    <source>
        <dbReference type="ARBA" id="ARBA00023239"/>
    </source>
</evidence>
<dbReference type="InterPro" id="IPR022662">
    <property type="entry name" value="MeAsp_NH4-lyase_C"/>
</dbReference>
<evidence type="ECO:0000256" key="12">
    <source>
        <dbReference type="PIRSR" id="PIRSR017107-3"/>
    </source>
</evidence>
<feature type="binding site" evidence="13">
    <location>
        <position position="243"/>
    </location>
    <ligand>
        <name>Mg(2+)</name>
        <dbReference type="ChEBI" id="CHEBI:18420"/>
    </ligand>
</feature>
<feature type="domain" description="Methylaspartate ammonia-lyase C-terminal" evidence="15">
    <location>
        <begin position="171"/>
        <end position="415"/>
    </location>
</feature>
<dbReference type="Pfam" id="PF05034">
    <property type="entry name" value="MAAL_N"/>
    <property type="match status" value="1"/>
</dbReference>
<evidence type="ECO:0000256" key="8">
    <source>
        <dbReference type="ARBA" id="ARBA00022842"/>
    </source>
</evidence>
<dbReference type="Gene3D" id="3.20.20.120">
    <property type="entry name" value="Enolase-like C-terminal domain"/>
    <property type="match status" value="1"/>
</dbReference>
<dbReference type="GO" id="GO:0046872">
    <property type="term" value="F:metal ion binding"/>
    <property type="evidence" value="ECO:0007669"/>
    <property type="project" value="UniProtKB-KW"/>
</dbReference>
<feature type="active site" description="Proton acceptor" evidence="10">
    <location>
        <position position="336"/>
    </location>
</feature>
<organism evidence="16 17">
    <name type="scientific">Nostocoides japonicum T1-X7</name>
    <dbReference type="NCBI Taxonomy" id="1194083"/>
    <lineage>
        <taxon>Bacteria</taxon>
        <taxon>Bacillati</taxon>
        <taxon>Actinomycetota</taxon>
        <taxon>Actinomycetes</taxon>
        <taxon>Micrococcales</taxon>
        <taxon>Intrasporangiaceae</taxon>
        <taxon>Nostocoides</taxon>
    </lineage>
</organism>
<gene>
    <name evidence="16" type="ORF">BN12_4030027</name>
</gene>
<evidence type="ECO:0000259" key="15">
    <source>
        <dbReference type="Pfam" id="PF07476"/>
    </source>
</evidence>
<name>A0A077M284_9MICO</name>
<comment type="similarity">
    <text evidence="4">Belongs to the methylaspartate ammonia-lyase family.</text>
</comment>
<dbReference type="GO" id="GO:0050096">
    <property type="term" value="F:methylaspartate ammonia-lyase activity"/>
    <property type="evidence" value="ECO:0007669"/>
    <property type="project" value="UniProtKB-EC"/>
</dbReference>
<keyword evidence="8 13" id="KW-0460">Magnesium</keyword>
<dbReference type="NCBIfam" id="TIGR01502">
    <property type="entry name" value="B_methylAsp_ase"/>
    <property type="match status" value="1"/>
</dbReference>
<protein>
    <recommendedName>
        <fullName evidence="6">methylaspartate ammonia-lyase</fullName>
        <ecNumber evidence="6">4.3.1.2</ecNumber>
    </recommendedName>
</protein>
<dbReference type="PANTHER" id="PTHR48073">
    <property type="entry name" value="O-SUCCINYLBENZOATE SYNTHASE-RELATED"/>
    <property type="match status" value="1"/>
</dbReference>
<dbReference type="AlphaFoldDB" id="A0A077M284"/>
<keyword evidence="9 16" id="KW-0456">Lyase</keyword>
<keyword evidence="17" id="KW-1185">Reference proteome</keyword>
<dbReference type="InterPro" id="IPR036849">
    <property type="entry name" value="Enolase-like_C_sf"/>
</dbReference>
<comment type="cofactor">
    <cofactor evidence="2 13">
        <name>Mg(2+)</name>
        <dbReference type="ChEBI" id="CHEBI:18420"/>
    </cofactor>
</comment>
<evidence type="ECO:0000256" key="13">
    <source>
        <dbReference type="PIRSR" id="PIRSR017107-4"/>
    </source>
</evidence>
<dbReference type="OrthoDB" id="8630262at2"/>
<dbReference type="STRING" id="1194083.BN12_4030027"/>
<dbReference type="Pfam" id="PF07476">
    <property type="entry name" value="MAAL_C"/>
    <property type="match status" value="1"/>
</dbReference>
<feature type="domain" description="Methylaspartate ammonia-lyase N-terminal" evidence="14">
    <location>
        <begin position="7"/>
        <end position="165"/>
    </location>
</feature>
<evidence type="ECO:0000313" key="17">
    <source>
        <dbReference type="Proteomes" id="UP000035721"/>
    </source>
</evidence>
<comment type="caution">
    <text evidence="16">The sequence shown here is derived from an EMBL/GenBank/DDBJ whole genome shotgun (WGS) entry which is preliminary data.</text>
</comment>
<dbReference type="SFLD" id="SFLDF00007">
    <property type="entry name" value="methylaspartate_ammonia-lyase"/>
    <property type="match status" value="1"/>
</dbReference>
<dbReference type="RefSeq" id="WP_083454870.1">
    <property type="nucleotide sequence ID" value="NZ_HF570958.1"/>
</dbReference>
<evidence type="ECO:0000256" key="2">
    <source>
        <dbReference type="ARBA" id="ARBA00001946"/>
    </source>
</evidence>
<feature type="binding site" evidence="13">
    <location>
        <position position="278"/>
    </location>
    <ligand>
        <name>Mg(2+)</name>
        <dbReference type="ChEBI" id="CHEBI:18420"/>
    </ligand>
</feature>
<evidence type="ECO:0000259" key="14">
    <source>
        <dbReference type="Pfam" id="PF05034"/>
    </source>
</evidence>
<dbReference type="Proteomes" id="UP000035721">
    <property type="component" value="Unassembled WGS sequence"/>
</dbReference>
<evidence type="ECO:0000256" key="5">
    <source>
        <dbReference type="ARBA" id="ARBA00011738"/>
    </source>
</evidence>
<reference evidence="16 17" key="1">
    <citation type="journal article" date="2013" name="ISME J.">
        <title>A metabolic model for members of the genus Tetrasphaera involved in enhanced biological phosphorus removal.</title>
        <authorList>
            <person name="Kristiansen R."/>
            <person name="Nguyen H.T.T."/>
            <person name="Saunders A.M."/>
            <person name="Nielsen J.L."/>
            <person name="Wimmer R."/>
            <person name="Le V.Q."/>
            <person name="McIlroy S.J."/>
            <person name="Petrovski S."/>
            <person name="Seviour R.J."/>
            <person name="Calteau A."/>
            <person name="Nielsen K.L."/>
            <person name="Nielsen P.H."/>
        </authorList>
    </citation>
    <scope>NUCLEOTIDE SEQUENCE [LARGE SCALE GENOMIC DNA]</scope>
    <source>
        <strain evidence="16 17">T1-X7</strain>
    </source>
</reference>
<evidence type="ECO:0000256" key="1">
    <source>
        <dbReference type="ARBA" id="ARBA00000789"/>
    </source>
</evidence>
<feature type="binding site" evidence="13">
    <location>
        <position position="312"/>
    </location>
    <ligand>
        <name>Mg(2+)</name>
        <dbReference type="ChEBI" id="CHEBI:18420"/>
    </ligand>
</feature>
<comment type="catalytic activity">
    <reaction evidence="1">
        <text>(2S,3S)-3-methyl-L-aspartate = mesaconate + NH4(+)</text>
        <dbReference type="Rhea" id="RHEA:12829"/>
        <dbReference type="ChEBI" id="CHEBI:28938"/>
        <dbReference type="ChEBI" id="CHEBI:36986"/>
        <dbReference type="ChEBI" id="CHEBI:58724"/>
        <dbReference type="EC" id="4.3.1.2"/>
    </reaction>
</comment>
<evidence type="ECO:0000256" key="7">
    <source>
        <dbReference type="ARBA" id="ARBA00022723"/>
    </source>
</evidence>
<evidence type="ECO:0000313" key="16">
    <source>
        <dbReference type="EMBL" id="CCH79152.1"/>
    </source>
</evidence>
<dbReference type="EMBL" id="CAJB01000339">
    <property type="protein sequence ID" value="CCH79152.1"/>
    <property type="molecule type" value="Genomic_DNA"/>
</dbReference>
<comment type="subunit">
    <text evidence="5">Homodimer.</text>
</comment>
<dbReference type="Gene3D" id="3.30.390.10">
    <property type="entry name" value="Enolase-like, N-terminal domain"/>
    <property type="match status" value="1"/>
</dbReference>
<comment type="pathway">
    <text evidence="3">Amino-acid degradation; L-glutamate degradation via mesaconate pathway; acetate and pyruvate from L-glutamate: step 2/4.</text>
</comment>
<proteinExistence type="inferred from homology"/>
<dbReference type="PANTHER" id="PTHR48073:SF2">
    <property type="entry name" value="O-SUCCINYLBENZOATE SYNTHASE"/>
    <property type="match status" value="1"/>
</dbReference>
<evidence type="ECO:0000256" key="3">
    <source>
        <dbReference type="ARBA" id="ARBA00004675"/>
    </source>
</evidence>
<keyword evidence="7 13" id="KW-0479">Metal-binding</keyword>
<evidence type="ECO:0000256" key="11">
    <source>
        <dbReference type="PIRSR" id="PIRSR017107-2"/>
    </source>
</evidence>
<dbReference type="InterPro" id="IPR006395">
    <property type="entry name" value="Me_Asp_am_lyase"/>
</dbReference>
<dbReference type="InterPro" id="IPR029017">
    <property type="entry name" value="Enolase-like_N"/>
</dbReference>
<feature type="binding site" evidence="11">
    <location>
        <position position="334"/>
    </location>
    <ligand>
        <name>(2S,3S)-3-methyl-L-aspartate</name>
        <dbReference type="ChEBI" id="CHEBI:58724"/>
    </ligand>
</feature>